<dbReference type="InterPro" id="IPR043502">
    <property type="entry name" value="DNA/RNA_pol_sf"/>
</dbReference>
<sequence length="345" mass="38410">MDSDRHLWRGSIGSALSFFFLGFARAGLIHLSSFFTGAVPPYISCCMSMTSSLRATIPICSGTLFNAYISKYACDILERFDMIDSKPVSTPLAAGDSLVSSGPSYYDPTLYRSIIGALQYLTITRPDLSFAVNLVSQFLQSPTEAHFHAVKRILRYVKGTVHYGLSFDRRPDQSILAYSDADWARCVETRRSTYGYSIFLGGNLVSWSAKKQPSVSRSSCESEYRALTNAASEVIWVVNLLRELQASSDSVPLLLCDNKSVAFLSQNPIAHKRAKHIDIDYHFVRELVSSGRLQTQFVPSHLQLADIFTKSLPRPAFELLRSKLCVCLHPTHRLTGGKSVKQSIK</sequence>
<dbReference type="PANTHER" id="PTHR11439">
    <property type="entry name" value="GAG-POL-RELATED RETROTRANSPOSON"/>
    <property type="match status" value="1"/>
</dbReference>
<dbReference type="SUPFAM" id="SSF56672">
    <property type="entry name" value="DNA/RNA polymerases"/>
    <property type="match status" value="1"/>
</dbReference>
<accession>A0AAV0EZD7</accession>
<gene>
    <name evidence="1" type="ORF">CEPIT_LOCUS29194</name>
</gene>
<organism evidence="1 2">
    <name type="scientific">Cuscuta epithymum</name>
    <dbReference type="NCBI Taxonomy" id="186058"/>
    <lineage>
        <taxon>Eukaryota</taxon>
        <taxon>Viridiplantae</taxon>
        <taxon>Streptophyta</taxon>
        <taxon>Embryophyta</taxon>
        <taxon>Tracheophyta</taxon>
        <taxon>Spermatophyta</taxon>
        <taxon>Magnoliopsida</taxon>
        <taxon>eudicotyledons</taxon>
        <taxon>Gunneridae</taxon>
        <taxon>Pentapetalae</taxon>
        <taxon>asterids</taxon>
        <taxon>lamiids</taxon>
        <taxon>Solanales</taxon>
        <taxon>Convolvulaceae</taxon>
        <taxon>Cuscuteae</taxon>
        <taxon>Cuscuta</taxon>
        <taxon>Cuscuta subgen. Cuscuta</taxon>
    </lineage>
</organism>
<evidence type="ECO:0000313" key="1">
    <source>
        <dbReference type="EMBL" id="CAH9128587.1"/>
    </source>
</evidence>
<comment type="caution">
    <text evidence="1">The sequence shown here is derived from an EMBL/GenBank/DDBJ whole genome shotgun (WGS) entry which is preliminary data.</text>
</comment>
<dbReference type="EMBL" id="CAMAPF010000950">
    <property type="protein sequence ID" value="CAH9128587.1"/>
    <property type="molecule type" value="Genomic_DNA"/>
</dbReference>
<dbReference type="CDD" id="cd09272">
    <property type="entry name" value="RNase_HI_RT_Ty1"/>
    <property type="match status" value="1"/>
</dbReference>
<dbReference type="Proteomes" id="UP001152523">
    <property type="component" value="Unassembled WGS sequence"/>
</dbReference>
<reference evidence="1" key="1">
    <citation type="submission" date="2022-07" db="EMBL/GenBank/DDBJ databases">
        <authorList>
            <person name="Macas J."/>
            <person name="Novak P."/>
            <person name="Neumann P."/>
        </authorList>
    </citation>
    <scope>NUCLEOTIDE SEQUENCE</scope>
</reference>
<name>A0AAV0EZD7_9ASTE</name>
<proteinExistence type="predicted"/>
<evidence type="ECO:0000313" key="2">
    <source>
        <dbReference type="Proteomes" id="UP001152523"/>
    </source>
</evidence>
<protein>
    <submittedName>
        <fullName evidence="1">Uncharacterized protein</fullName>
    </submittedName>
</protein>
<dbReference type="PANTHER" id="PTHR11439:SF455">
    <property type="entry name" value="RLK (RECEPTOR-LIKE PROTEIN KINASE) 8, PUTATIVE-RELATED"/>
    <property type="match status" value="1"/>
</dbReference>
<dbReference type="AlphaFoldDB" id="A0AAV0EZD7"/>
<keyword evidence="2" id="KW-1185">Reference proteome</keyword>